<proteinExistence type="predicted"/>
<gene>
    <name evidence="4" type="ORF">CDV52_19985</name>
    <name evidence="3" type="ORF">CDV53_13325</name>
</gene>
<name>A0A225CZ18_9RHOB</name>
<comment type="caution">
    <text evidence="4">The sequence shown here is derived from an EMBL/GenBank/DDBJ whole genome shotgun (WGS) entry which is preliminary data.</text>
</comment>
<dbReference type="Proteomes" id="UP000214673">
    <property type="component" value="Unassembled WGS sequence"/>
</dbReference>
<feature type="domain" description="Response regulatory" evidence="2">
    <location>
        <begin position="1"/>
        <end position="67"/>
    </location>
</feature>
<protein>
    <recommendedName>
        <fullName evidence="2">Response regulatory domain-containing protein</fullName>
    </recommendedName>
</protein>
<evidence type="ECO:0000313" key="4">
    <source>
        <dbReference type="EMBL" id="OWJ81026.1"/>
    </source>
</evidence>
<dbReference type="EMBL" id="NIPV01000060">
    <property type="protein sequence ID" value="OWJ74512.1"/>
    <property type="molecule type" value="Genomic_DNA"/>
</dbReference>
<keyword evidence="1" id="KW-0597">Phosphoprotein</keyword>
<evidence type="ECO:0000259" key="2">
    <source>
        <dbReference type="PROSITE" id="PS50110"/>
    </source>
</evidence>
<organism evidence="4 5">
    <name type="scientific">Haematobacter missouriensis</name>
    <dbReference type="NCBI Taxonomy" id="366616"/>
    <lineage>
        <taxon>Bacteria</taxon>
        <taxon>Pseudomonadati</taxon>
        <taxon>Pseudomonadota</taxon>
        <taxon>Alphaproteobacteria</taxon>
        <taxon>Rhodobacterales</taxon>
        <taxon>Paracoccaceae</taxon>
        <taxon>Haematobacter</taxon>
    </lineage>
</organism>
<dbReference type="InterPro" id="IPR001789">
    <property type="entry name" value="Sig_transdc_resp-reg_receiver"/>
</dbReference>
<dbReference type="SUPFAM" id="SSF52172">
    <property type="entry name" value="CheY-like"/>
    <property type="match status" value="1"/>
</dbReference>
<dbReference type="Gene3D" id="3.40.50.2300">
    <property type="match status" value="1"/>
</dbReference>
<evidence type="ECO:0000256" key="1">
    <source>
        <dbReference type="PROSITE-ProRule" id="PRU00169"/>
    </source>
</evidence>
<accession>A0A225CZ18</accession>
<dbReference type="AlphaFoldDB" id="A0A225CZ18"/>
<evidence type="ECO:0000313" key="6">
    <source>
        <dbReference type="Proteomes" id="UP000214673"/>
    </source>
</evidence>
<dbReference type="GO" id="GO:0000160">
    <property type="term" value="P:phosphorelay signal transduction system"/>
    <property type="evidence" value="ECO:0007669"/>
    <property type="project" value="InterPro"/>
</dbReference>
<reference evidence="5 6" key="1">
    <citation type="submission" date="2016-11" db="EMBL/GenBank/DDBJ databases">
        <title>Comparison of Traditional DNA-DNA Hybridization with In Silico Genomic Analysis.</title>
        <authorList>
            <person name="Nicholson A.C."/>
            <person name="Sammons S."/>
            <person name="Humrighouse B.W."/>
            <person name="Graziano J."/>
            <person name="Lasker B."/>
            <person name="Whitney A.M."/>
            <person name="Mcquiston J.R."/>
        </authorList>
    </citation>
    <scope>NUCLEOTIDE SEQUENCE [LARGE SCALE GENOMIC DNA]</scope>
    <source>
        <strain evidence="3 6">H1892</strain>
        <strain evidence="4 5">H2381</strain>
    </source>
</reference>
<evidence type="ECO:0000313" key="5">
    <source>
        <dbReference type="Proteomes" id="UP000196640"/>
    </source>
</evidence>
<dbReference type="PROSITE" id="PS50110">
    <property type="entry name" value="RESPONSE_REGULATORY"/>
    <property type="match status" value="1"/>
</dbReference>
<keyword evidence="6" id="KW-1185">Reference proteome</keyword>
<sequence length="76" mass="8154">MDVELAHGSNGIDTAIELRERFSIPSLFVSGSLGKEIMEKAAPAEPVGFLNKPISSDDVLRAVERYLGGGDLPNVR</sequence>
<dbReference type="InterPro" id="IPR011006">
    <property type="entry name" value="CheY-like_superfamily"/>
</dbReference>
<dbReference type="EMBL" id="NIPX01000052">
    <property type="protein sequence ID" value="OWJ81026.1"/>
    <property type="molecule type" value="Genomic_DNA"/>
</dbReference>
<feature type="modified residue" description="4-aspartylphosphate" evidence="1">
    <location>
        <position position="2"/>
    </location>
</feature>
<dbReference type="Proteomes" id="UP000196640">
    <property type="component" value="Unassembled WGS sequence"/>
</dbReference>
<evidence type="ECO:0000313" key="3">
    <source>
        <dbReference type="EMBL" id="OWJ74512.1"/>
    </source>
</evidence>